<reference evidence="2 3" key="1">
    <citation type="journal article" date="2018" name="Mycol. Prog.">
        <title>Coniella lustricola, a new species from submerged detritus.</title>
        <authorList>
            <person name="Raudabaugh D.B."/>
            <person name="Iturriaga T."/>
            <person name="Carver A."/>
            <person name="Mondo S."/>
            <person name="Pangilinan J."/>
            <person name="Lipzen A."/>
            <person name="He G."/>
            <person name="Amirebrahimi M."/>
            <person name="Grigoriev I.V."/>
            <person name="Miller A.N."/>
        </authorList>
    </citation>
    <scope>NUCLEOTIDE SEQUENCE [LARGE SCALE GENOMIC DNA]</scope>
    <source>
        <strain evidence="2 3">B22-T-1</strain>
    </source>
</reference>
<keyword evidence="3" id="KW-1185">Reference proteome</keyword>
<keyword evidence="1" id="KW-0812">Transmembrane</keyword>
<evidence type="ECO:0000256" key="1">
    <source>
        <dbReference type="SAM" id="Phobius"/>
    </source>
</evidence>
<sequence length="191" mass="21941">MAGCMSEETIKWQSLSITHQSSHCIRIGNFARTTSGLCRDRFQFRTVSTRLWPGSRAGKAGWWLCPKKPFFAHATWALYCDTPHMLTFYSLYYTQESGQVRLRAAYIVGRVSARQDWDLHVCRLLSNVFVEITKGVCFMPIWQTRTHPHHHWNAQLLCVQQLLLSLLPIPCLCIELCIGVLNIAFIVVLLS</sequence>
<dbReference type="EMBL" id="KZ678396">
    <property type="protein sequence ID" value="PSR94640.1"/>
    <property type="molecule type" value="Genomic_DNA"/>
</dbReference>
<keyword evidence="1" id="KW-0472">Membrane</keyword>
<dbReference type="AlphaFoldDB" id="A0A2T3AFP8"/>
<dbReference type="Proteomes" id="UP000241462">
    <property type="component" value="Unassembled WGS sequence"/>
</dbReference>
<keyword evidence="1" id="KW-1133">Transmembrane helix</keyword>
<feature type="transmembrane region" description="Helical" evidence="1">
    <location>
        <begin position="162"/>
        <end position="190"/>
    </location>
</feature>
<evidence type="ECO:0000313" key="3">
    <source>
        <dbReference type="Proteomes" id="UP000241462"/>
    </source>
</evidence>
<accession>A0A2T3AFP8</accession>
<protein>
    <submittedName>
        <fullName evidence="2">Uncharacterized protein</fullName>
    </submittedName>
</protein>
<evidence type="ECO:0000313" key="2">
    <source>
        <dbReference type="EMBL" id="PSR94640.1"/>
    </source>
</evidence>
<name>A0A2T3AFP8_9PEZI</name>
<organism evidence="2 3">
    <name type="scientific">Coniella lustricola</name>
    <dbReference type="NCBI Taxonomy" id="2025994"/>
    <lineage>
        <taxon>Eukaryota</taxon>
        <taxon>Fungi</taxon>
        <taxon>Dikarya</taxon>
        <taxon>Ascomycota</taxon>
        <taxon>Pezizomycotina</taxon>
        <taxon>Sordariomycetes</taxon>
        <taxon>Sordariomycetidae</taxon>
        <taxon>Diaporthales</taxon>
        <taxon>Schizoparmaceae</taxon>
        <taxon>Coniella</taxon>
    </lineage>
</organism>
<dbReference type="InParanoid" id="A0A2T3AFP8"/>
<proteinExistence type="predicted"/>
<gene>
    <name evidence="2" type="ORF">BD289DRAFT_131575</name>
</gene>